<dbReference type="Pfam" id="PF03109">
    <property type="entry name" value="ABC1"/>
    <property type="match status" value="1"/>
</dbReference>
<accession>A0A6A4HJP9</accession>
<evidence type="ECO:0000313" key="2">
    <source>
        <dbReference type="EMBL" id="KAE9398769.1"/>
    </source>
</evidence>
<keyword evidence="3" id="KW-1185">Reference proteome</keyword>
<sequence length="102" mass="11510">MAMCLVRTDLYRHATSAAAQKQLRMDTVELMCKAVAHFAASVHILHNDNHEGNILVTVKDDKVFSVELIDWGMPSTFSVSRRRDRGGSACLVFRDLEEVVNY</sequence>
<dbReference type="InterPro" id="IPR004147">
    <property type="entry name" value="ABC1_dom"/>
</dbReference>
<gene>
    <name evidence="2" type="ORF">BT96DRAFT_720952</name>
</gene>
<proteinExistence type="predicted"/>
<dbReference type="OrthoDB" id="2857768at2759"/>
<evidence type="ECO:0000313" key="3">
    <source>
        <dbReference type="Proteomes" id="UP000799118"/>
    </source>
</evidence>
<reference evidence="2" key="1">
    <citation type="journal article" date="2019" name="Environ. Microbiol.">
        <title>Fungal ecological strategies reflected in gene transcription - a case study of two litter decomposers.</title>
        <authorList>
            <person name="Barbi F."/>
            <person name="Kohler A."/>
            <person name="Barry K."/>
            <person name="Baskaran P."/>
            <person name="Daum C."/>
            <person name="Fauchery L."/>
            <person name="Ihrmark K."/>
            <person name="Kuo A."/>
            <person name="LaButti K."/>
            <person name="Lipzen A."/>
            <person name="Morin E."/>
            <person name="Grigoriev I.V."/>
            <person name="Henrissat B."/>
            <person name="Lindahl B."/>
            <person name="Martin F."/>
        </authorList>
    </citation>
    <scope>NUCLEOTIDE SEQUENCE</scope>
    <source>
        <strain evidence="2">JB14</strain>
    </source>
</reference>
<dbReference type="AlphaFoldDB" id="A0A6A4HJP9"/>
<dbReference type="EMBL" id="ML769478">
    <property type="protein sequence ID" value="KAE9398769.1"/>
    <property type="molecule type" value="Genomic_DNA"/>
</dbReference>
<dbReference type="Proteomes" id="UP000799118">
    <property type="component" value="Unassembled WGS sequence"/>
</dbReference>
<dbReference type="InterPro" id="IPR011009">
    <property type="entry name" value="Kinase-like_dom_sf"/>
</dbReference>
<name>A0A6A4HJP9_9AGAR</name>
<protein>
    <recommendedName>
        <fullName evidence="1">ABC1 atypical kinase-like domain-containing protein</fullName>
    </recommendedName>
</protein>
<dbReference type="Gene3D" id="1.10.510.10">
    <property type="entry name" value="Transferase(Phosphotransferase) domain 1"/>
    <property type="match status" value="1"/>
</dbReference>
<organism evidence="2 3">
    <name type="scientific">Gymnopus androsaceus JB14</name>
    <dbReference type="NCBI Taxonomy" id="1447944"/>
    <lineage>
        <taxon>Eukaryota</taxon>
        <taxon>Fungi</taxon>
        <taxon>Dikarya</taxon>
        <taxon>Basidiomycota</taxon>
        <taxon>Agaricomycotina</taxon>
        <taxon>Agaricomycetes</taxon>
        <taxon>Agaricomycetidae</taxon>
        <taxon>Agaricales</taxon>
        <taxon>Marasmiineae</taxon>
        <taxon>Omphalotaceae</taxon>
        <taxon>Gymnopus</taxon>
    </lineage>
</organism>
<evidence type="ECO:0000259" key="1">
    <source>
        <dbReference type="Pfam" id="PF03109"/>
    </source>
</evidence>
<feature type="domain" description="ABC1 atypical kinase-like" evidence="1">
    <location>
        <begin position="21"/>
        <end position="83"/>
    </location>
</feature>
<dbReference type="SUPFAM" id="SSF56112">
    <property type="entry name" value="Protein kinase-like (PK-like)"/>
    <property type="match status" value="1"/>
</dbReference>